<evidence type="ECO:0000313" key="3">
    <source>
        <dbReference type="Proteomes" id="UP000011518"/>
    </source>
</evidence>
<dbReference type="InParanoid" id="L8Y9G8"/>
<organism evidence="2 3">
    <name type="scientific">Tupaia chinensis</name>
    <name type="common">Chinese tree shrew</name>
    <name type="synonym">Tupaia belangeri chinensis</name>
    <dbReference type="NCBI Taxonomy" id="246437"/>
    <lineage>
        <taxon>Eukaryota</taxon>
        <taxon>Metazoa</taxon>
        <taxon>Chordata</taxon>
        <taxon>Craniata</taxon>
        <taxon>Vertebrata</taxon>
        <taxon>Euteleostomi</taxon>
        <taxon>Mammalia</taxon>
        <taxon>Eutheria</taxon>
        <taxon>Euarchontoglires</taxon>
        <taxon>Scandentia</taxon>
        <taxon>Tupaiidae</taxon>
        <taxon>Tupaia</taxon>
    </lineage>
</organism>
<keyword evidence="3" id="KW-1185">Reference proteome</keyword>
<dbReference type="PANTHER" id="PTHR23320">
    <property type="entry name" value="MEMBRANE-SPANNING 4-DOMAINS SUBFAMILY A MS4A -RELATED"/>
    <property type="match status" value="1"/>
</dbReference>
<dbReference type="GO" id="GO:0005886">
    <property type="term" value="C:plasma membrane"/>
    <property type="evidence" value="ECO:0007669"/>
    <property type="project" value="TreeGrafter"/>
</dbReference>
<dbReference type="GO" id="GO:0007166">
    <property type="term" value="P:cell surface receptor signaling pathway"/>
    <property type="evidence" value="ECO:0007669"/>
    <property type="project" value="TreeGrafter"/>
</dbReference>
<dbReference type="STRING" id="246437.L8Y9G8"/>
<feature type="transmembrane region" description="Helical" evidence="1">
    <location>
        <begin position="379"/>
        <end position="400"/>
    </location>
</feature>
<proteinExistence type="predicted"/>
<dbReference type="AlphaFoldDB" id="L8Y9G8"/>
<feature type="transmembrane region" description="Helical" evidence="1">
    <location>
        <begin position="152"/>
        <end position="174"/>
    </location>
</feature>
<feature type="transmembrane region" description="Helical" evidence="1">
    <location>
        <begin position="286"/>
        <end position="305"/>
    </location>
</feature>
<gene>
    <name evidence="2" type="ORF">TREES_T100018078</name>
</gene>
<dbReference type="EMBL" id="KB363995">
    <property type="protein sequence ID" value="ELV12902.1"/>
    <property type="molecule type" value="Genomic_DNA"/>
</dbReference>
<reference evidence="3" key="1">
    <citation type="submission" date="2012-07" db="EMBL/GenBank/DDBJ databases">
        <title>Genome of the Chinese tree shrew, a rising model animal genetically related to primates.</title>
        <authorList>
            <person name="Zhang G."/>
            <person name="Fan Y."/>
            <person name="Yao Y."/>
            <person name="Huang Z."/>
        </authorList>
    </citation>
    <scope>NUCLEOTIDE SEQUENCE [LARGE SCALE GENOMIC DNA]</scope>
</reference>
<reference evidence="3" key="2">
    <citation type="journal article" date="2013" name="Nat. Commun.">
        <title>Genome of the Chinese tree shrew.</title>
        <authorList>
            <person name="Fan Y."/>
            <person name="Huang Z.Y."/>
            <person name="Cao C.C."/>
            <person name="Chen C.S."/>
            <person name="Chen Y.X."/>
            <person name="Fan D.D."/>
            <person name="He J."/>
            <person name="Hou H.L."/>
            <person name="Hu L."/>
            <person name="Hu X.T."/>
            <person name="Jiang X.T."/>
            <person name="Lai R."/>
            <person name="Lang Y.S."/>
            <person name="Liang B."/>
            <person name="Liao S.G."/>
            <person name="Mu D."/>
            <person name="Ma Y.Y."/>
            <person name="Niu Y.Y."/>
            <person name="Sun X.Q."/>
            <person name="Xia J.Q."/>
            <person name="Xiao J."/>
            <person name="Xiong Z.Q."/>
            <person name="Xu L."/>
            <person name="Yang L."/>
            <person name="Zhang Y."/>
            <person name="Zhao W."/>
            <person name="Zhao X.D."/>
            <person name="Zheng Y.T."/>
            <person name="Zhou J.M."/>
            <person name="Zhu Y.B."/>
            <person name="Zhang G.J."/>
            <person name="Wang J."/>
            <person name="Yao Y.G."/>
        </authorList>
    </citation>
    <scope>NUCLEOTIDE SEQUENCE [LARGE SCALE GENOMIC DNA]</scope>
</reference>
<dbReference type="InterPro" id="IPR030417">
    <property type="entry name" value="MS4A"/>
</dbReference>
<dbReference type="PANTHER" id="PTHR23320:SF51">
    <property type="entry name" value="MEMBRANE-SPANNING 4-DOMAINS SUBFAMILY A MEMBER 15"/>
    <property type="match status" value="1"/>
</dbReference>
<protein>
    <submittedName>
        <fullName evidence="2">Membrane-spanning 4-domains subfamily A member 15</fullName>
    </submittedName>
</protein>
<dbReference type="Proteomes" id="UP000011518">
    <property type="component" value="Unassembled WGS sequence"/>
</dbReference>
<dbReference type="eggNOG" id="ENOG502S2RH">
    <property type="taxonomic scope" value="Eukaryota"/>
</dbReference>
<name>L8Y9G8_TUPCH</name>
<keyword evidence="1" id="KW-0472">Membrane</keyword>
<sequence length="485" mass="52111">MSAAPASNGVFVVIPPSNASGLRPPSAILPTSMCQPPGIMQFEEPPLGVQTPRATQPPDLRPLETFLTGEPKALGTVQILIGLIHLGFGSVLLMVRRGHVGMLFIEGGVPFWGGACVRSSLGTNILSSMAAFAGTAILLMDFGVTNWDVGRGYLAVLTIFTILEFFIAVIATHFGCQATRTQANTPVIFLPNAFSTDFNIPSPAASPPPAYDNVAYMPKESSDQGPQLKSMAAEANRAAPGIPSSGTGELLPYQTSLPQGVAQPGLLAPNWHQGNVPKRSGVLQELGVFHVILALLHVGFGGYLASTVRTLHLVVLKSWYPLWGAFSKVLCLVTNLISFLCTLAGIFIIAKDLFLESPFESPIWRMYPNSTVHIQRLELALLCFTFLEFFLPGTTAIIAYREDRLSEKKDGLSVIPNTPLELRGLPEGLPPSYENVTQSNAQDEHPEVKRLSLGCTDPQKSPMASVLGQTGAIPKEAVSRNRGWC</sequence>
<keyword evidence="1" id="KW-0812">Transmembrane</keyword>
<keyword evidence="1" id="KW-1133">Transmembrane helix</keyword>
<feature type="transmembrane region" description="Helical" evidence="1">
    <location>
        <begin position="325"/>
        <end position="350"/>
    </location>
</feature>
<evidence type="ECO:0000256" key="1">
    <source>
        <dbReference type="SAM" id="Phobius"/>
    </source>
</evidence>
<feature type="transmembrane region" description="Helical" evidence="1">
    <location>
        <begin position="73"/>
        <end position="95"/>
    </location>
</feature>
<accession>L8Y9G8</accession>
<evidence type="ECO:0000313" key="2">
    <source>
        <dbReference type="EMBL" id="ELV12902.1"/>
    </source>
</evidence>
<feature type="transmembrane region" description="Helical" evidence="1">
    <location>
        <begin position="121"/>
        <end position="140"/>
    </location>
</feature>